<keyword evidence="1" id="KW-0413">Isomerase</keyword>
<dbReference type="InterPro" id="IPR025589">
    <property type="entry name" value="Toprim_C_rpt"/>
</dbReference>
<evidence type="ECO:0000313" key="4">
    <source>
        <dbReference type="EMBL" id="CAB4889765.1"/>
    </source>
</evidence>
<dbReference type="InterPro" id="IPR013497">
    <property type="entry name" value="Topo_IA_cen"/>
</dbReference>
<reference evidence="4" key="1">
    <citation type="submission" date="2020-05" db="EMBL/GenBank/DDBJ databases">
        <authorList>
            <person name="Chiriac C."/>
            <person name="Salcher M."/>
            <person name="Ghai R."/>
            <person name="Kavagutti S V."/>
        </authorList>
    </citation>
    <scope>NUCLEOTIDE SEQUENCE</scope>
</reference>
<feature type="region of interest" description="Disordered" evidence="2">
    <location>
        <begin position="364"/>
        <end position="412"/>
    </location>
</feature>
<sequence length="412" mass="45375">MEELGIGRPSTFASIIQTIQDRGYVNKRGRALVPTFLAFSVTGLLESHFTKLVDYDFTASMEEDLDKIASGEASRIDWLRDFYYGHDGEPGLDELSLDLGNIDARATNTMNLSDVIEIRVGRYGAYLQENFEDGERKLANIPENLAPDELTLAKAIELLAAPSGERELGVDPITGLDVVAKSGRFGPYITEIFPEEPVELKEDGTPKKKRKKKDAPKPKTASLLSTMNLDTITLDDALQLLSLPRTLGRNSLGDEITVQNGRYGPYLKAGVDSRTLTSEDQLFSITLEEALDIYSKPKERRRGVAKPPLKELGVDPGSEKQVIIKDGRFGMYVTDGETNATLRRGDTLEAMTLERGLELLAGRRAWEAENGPSPKKSRKKAAPKKAGDKPPTLTKKVVKKAATKKKAAPKKK</sequence>
<proteinExistence type="predicted"/>
<dbReference type="InterPro" id="IPR000380">
    <property type="entry name" value="Topo_IA"/>
</dbReference>
<feature type="region of interest" description="Disordered" evidence="2">
    <location>
        <begin position="199"/>
        <end position="221"/>
    </location>
</feature>
<dbReference type="GO" id="GO:0003677">
    <property type="term" value="F:DNA binding"/>
    <property type="evidence" value="ECO:0007669"/>
    <property type="project" value="InterPro"/>
</dbReference>
<accession>A0A6J7F8L4</accession>
<evidence type="ECO:0000256" key="1">
    <source>
        <dbReference type="ARBA" id="ARBA00023235"/>
    </source>
</evidence>
<evidence type="ECO:0000259" key="3">
    <source>
        <dbReference type="PROSITE" id="PS52039"/>
    </source>
</evidence>
<gene>
    <name evidence="4" type="ORF">UFOPK3482_01175</name>
</gene>
<feature type="domain" description="Topo IA-type catalytic" evidence="3">
    <location>
        <begin position="1"/>
        <end position="90"/>
    </location>
</feature>
<name>A0A6J7F8L4_9ZZZZ</name>
<evidence type="ECO:0000256" key="2">
    <source>
        <dbReference type="SAM" id="MobiDB-lite"/>
    </source>
</evidence>
<feature type="compositionally biased region" description="Basic residues" evidence="2">
    <location>
        <begin position="396"/>
        <end position="412"/>
    </location>
</feature>
<dbReference type="Pfam" id="PF01131">
    <property type="entry name" value="Topoisom_bac"/>
    <property type="match status" value="1"/>
</dbReference>
<dbReference type="Pfam" id="PF13368">
    <property type="entry name" value="Toprim_C_rpt"/>
    <property type="match status" value="4"/>
</dbReference>
<dbReference type="PANTHER" id="PTHR42785">
    <property type="entry name" value="DNA TOPOISOMERASE, TYPE IA, CORE"/>
    <property type="match status" value="1"/>
</dbReference>
<dbReference type="InterPro" id="IPR013824">
    <property type="entry name" value="Topo_IA_cen_sub1"/>
</dbReference>
<dbReference type="InterPro" id="IPR023405">
    <property type="entry name" value="Topo_IA_core_domain"/>
</dbReference>
<dbReference type="SUPFAM" id="SSF56712">
    <property type="entry name" value="Prokaryotic type I DNA topoisomerase"/>
    <property type="match status" value="1"/>
</dbReference>
<protein>
    <submittedName>
        <fullName evidence="4">Unannotated protein</fullName>
    </submittedName>
</protein>
<dbReference type="GO" id="GO:0006265">
    <property type="term" value="P:DNA topological change"/>
    <property type="evidence" value="ECO:0007669"/>
    <property type="project" value="InterPro"/>
</dbReference>
<organism evidence="4">
    <name type="scientific">freshwater metagenome</name>
    <dbReference type="NCBI Taxonomy" id="449393"/>
    <lineage>
        <taxon>unclassified sequences</taxon>
        <taxon>metagenomes</taxon>
        <taxon>ecological metagenomes</taxon>
    </lineage>
</organism>
<dbReference type="EMBL" id="CAFBLZ010000136">
    <property type="protein sequence ID" value="CAB4889765.1"/>
    <property type="molecule type" value="Genomic_DNA"/>
</dbReference>
<dbReference type="PANTHER" id="PTHR42785:SF1">
    <property type="entry name" value="DNA TOPOISOMERASE"/>
    <property type="match status" value="1"/>
</dbReference>
<dbReference type="GO" id="GO:0003917">
    <property type="term" value="F:DNA topoisomerase type I (single strand cut, ATP-independent) activity"/>
    <property type="evidence" value="ECO:0007669"/>
    <property type="project" value="InterPro"/>
</dbReference>
<dbReference type="PROSITE" id="PS52039">
    <property type="entry name" value="TOPO_IA_2"/>
    <property type="match status" value="1"/>
</dbReference>
<dbReference type="AlphaFoldDB" id="A0A6J7F8L4"/>
<dbReference type="Gene3D" id="1.10.460.10">
    <property type="entry name" value="Topoisomerase I, domain 2"/>
    <property type="match status" value="1"/>
</dbReference>